<dbReference type="InterPro" id="IPR037401">
    <property type="entry name" value="SnoaL-like"/>
</dbReference>
<dbReference type="RefSeq" id="WP_107140505.1">
    <property type="nucleotide sequence ID" value="NZ_CP028324.1"/>
</dbReference>
<dbReference type="EMBL" id="CP028324">
    <property type="protein sequence ID" value="AVR95154.1"/>
    <property type="molecule type" value="Genomic_DNA"/>
</dbReference>
<organism evidence="2 3">
    <name type="scientific">Pseudoduganella armeniaca</name>
    <dbReference type="NCBI Taxonomy" id="2072590"/>
    <lineage>
        <taxon>Bacteria</taxon>
        <taxon>Pseudomonadati</taxon>
        <taxon>Pseudomonadota</taxon>
        <taxon>Betaproteobacteria</taxon>
        <taxon>Burkholderiales</taxon>
        <taxon>Oxalobacteraceae</taxon>
        <taxon>Telluria group</taxon>
        <taxon>Pseudoduganella</taxon>
    </lineage>
</organism>
<dbReference type="Proteomes" id="UP000240505">
    <property type="component" value="Chromosome"/>
</dbReference>
<proteinExistence type="predicted"/>
<dbReference type="AlphaFoldDB" id="A0A2R4C6B7"/>
<protein>
    <submittedName>
        <fullName evidence="2">DUF4440 domain-containing protein</fullName>
    </submittedName>
</protein>
<dbReference type="Pfam" id="PF13474">
    <property type="entry name" value="SnoaL_3"/>
    <property type="match status" value="1"/>
</dbReference>
<dbReference type="SUPFAM" id="SSF54427">
    <property type="entry name" value="NTF2-like"/>
    <property type="match status" value="1"/>
</dbReference>
<accession>A0A2R4C6B7</accession>
<keyword evidence="3" id="KW-1185">Reference proteome</keyword>
<evidence type="ECO:0000259" key="1">
    <source>
        <dbReference type="Pfam" id="PF13474"/>
    </source>
</evidence>
<gene>
    <name evidence="2" type="ORF">C9I28_05015</name>
</gene>
<evidence type="ECO:0000313" key="3">
    <source>
        <dbReference type="Proteomes" id="UP000240505"/>
    </source>
</evidence>
<reference evidence="2 3" key="1">
    <citation type="submission" date="2018-03" db="EMBL/GenBank/DDBJ databases">
        <title>Massilia armeniaca sp. nov., isolated from desert soil.</title>
        <authorList>
            <person name="Huang H."/>
            <person name="Ren M."/>
        </authorList>
    </citation>
    <scope>NUCLEOTIDE SEQUENCE [LARGE SCALE GENOMIC DNA]</scope>
    <source>
        <strain evidence="2 3">ZMN-3</strain>
    </source>
</reference>
<sequence>MNESSSAFQQIVDAYRAAVLAKDIEAFVALYHDDVHVFDMWGAISLRGSAAWRAMAADWFGSLGSETVVVDAVQVESTQAADLAFGHALLTFTARASDGTVLRSLVNRVTMGLRREDGIWRVVHQHTSAPIEPGSLKAILQPAG</sequence>
<dbReference type="OrthoDB" id="9812295at2"/>
<evidence type="ECO:0000313" key="2">
    <source>
        <dbReference type="EMBL" id="AVR95154.1"/>
    </source>
</evidence>
<dbReference type="InterPro" id="IPR011944">
    <property type="entry name" value="Steroid_delta5-4_isomerase"/>
</dbReference>
<feature type="domain" description="SnoaL-like" evidence="1">
    <location>
        <begin position="10"/>
        <end position="132"/>
    </location>
</feature>
<name>A0A2R4C6B7_9BURK</name>
<dbReference type="KEGG" id="masz:C9I28_05015"/>
<dbReference type="InterPro" id="IPR032710">
    <property type="entry name" value="NTF2-like_dom_sf"/>
</dbReference>
<dbReference type="NCBIfam" id="TIGR02246">
    <property type="entry name" value="SgcJ/EcaC family oxidoreductase"/>
    <property type="match status" value="1"/>
</dbReference>
<dbReference type="Gene3D" id="3.10.450.50">
    <property type="match status" value="1"/>
</dbReference>